<feature type="compositionally biased region" description="Basic residues" evidence="1">
    <location>
        <begin position="158"/>
        <end position="168"/>
    </location>
</feature>
<organism evidence="3 4">
    <name type="scientific">Erythroxylum novogranatense</name>
    <dbReference type="NCBI Taxonomy" id="1862640"/>
    <lineage>
        <taxon>Eukaryota</taxon>
        <taxon>Viridiplantae</taxon>
        <taxon>Streptophyta</taxon>
        <taxon>Embryophyta</taxon>
        <taxon>Tracheophyta</taxon>
        <taxon>Spermatophyta</taxon>
        <taxon>Magnoliopsida</taxon>
        <taxon>eudicotyledons</taxon>
        <taxon>Gunneridae</taxon>
        <taxon>Pentapetalae</taxon>
        <taxon>rosids</taxon>
        <taxon>fabids</taxon>
        <taxon>Malpighiales</taxon>
        <taxon>Erythroxylaceae</taxon>
        <taxon>Erythroxylum</taxon>
    </lineage>
</organism>
<sequence length="168" mass="18744">MVDLDNEFYLAKFQEEGDYFKVLTEGPWVVFGQVVAVQRWSPSFRPSQATISQTIVWIRIPNLPISHYHPEILSVVGDLVGSTIRLDEETLLINRGNRSAPPSHAERRVGWRHPSHFLRGSSTDTAGTAGAELRDFEGASGGEQNPTASNGYGPWTHVQRRRPHPTNG</sequence>
<feature type="domain" description="DUF4283" evidence="2">
    <location>
        <begin position="3"/>
        <end position="47"/>
    </location>
</feature>
<comment type="caution">
    <text evidence="3">The sequence shown here is derived from an EMBL/GenBank/DDBJ whole genome shotgun (WGS) entry which is preliminary data.</text>
</comment>
<keyword evidence="4" id="KW-1185">Reference proteome</keyword>
<name>A0AAV8SSP2_9ROSI</name>
<evidence type="ECO:0000259" key="2">
    <source>
        <dbReference type="Pfam" id="PF14111"/>
    </source>
</evidence>
<evidence type="ECO:0000313" key="3">
    <source>
        <dbReference type="EMBL" id="KAJ8755060.1"/>
    </source>
</evidence>
<feature type="region of interest" description="Disordered" evidence="1">
    <location>
        <begin position="95"/>
        <end position="168"/>
    </location>
</feature>
<dbReference type="PANTHER" id="PTHR31286">
    <property type="entry name" value="GLYCINE-RICH CELL WALL STRUCTURAL PROTEIN 1.8-LIKE"/>
    <property type="match status" value="1"/>
</dbReference>
<dbReference type="EMBL" id="JAIWQS010000009">
    <property type="protein sequence ID" value="KAJ8755060.1"/>
    <property type="molecule type" value="Genomic_DNA"/>
</dbReference>
<dbReference type="Proteomes" id="UP001159364">
    <property type="component" value="Linkage Group LG09"/>
</dbReference>
<reference evidence="3 4" key="1">
    <citation type="submission" date="2021-09" db="EMBL/GenBank/DDBJ databases">
        <title>Genomic insights and catalytic innovation underlie evolution of tropane alkaloids biosynthesis.</title>
        <authorList>
            <person name="Wang Y.-J."/>
            <person name="Tian T."/>
            <person name="Huang J.-P."/>
            <person name="Huang S.-X."/>
        </authorList>
    </citation>
    <scope>NUCLEOTIDE SEQUENCE [LARGE SCALE GENOMIC DNA]</scope>
    <source>
        <strain evidence="3">KIB-2018</strain>
        <tissue evidence="3">Leaf</tissue>
    </source>
</reference>
<dbReference type="AlphaFoldDB" id="A0AAV8SSP2"/>
<accession>A0AAV8SSP2</accession>
<dbReference type="PANTHER" id="PTHR31286:SF99">
    <property type="entry name" value="DUF4283 DOMAIN-CONTAINING PROTEIN"/>
    <property type="match status" value="1"/>
</dbReference>
<evidence type="ECO:0000256" key="1">
    <source>
        <dbReference type="SAM" id="MobiDB-lite"/>
    </source>
</evidence>
<dbReference type="InterPro" id="IPR040256">
    <property type="entry name" value="At4g02000-like"/>
</dbReference>
<protein>
    <recommendedName>
        <fullName evidence="2">DUF4283 domain-containing protein</fullName>
    </recommendedName>
</protein>
<dbReference type="Pfam" id="PF14111">
    <property type="entry name" value="DUF4283"/>
    <property type="match status" value="1"/>
</dbReference>
<proteinExistence type="predicted"/>
<dbReference type="InterPro" id="IPR025558">
    <property type="entry name" value="DUF4283"/>
</dbReference>
<gene>
    <name evidence="3" type="ORF">K2173_016613</name>
</gene>
<evidence type="ECO:0000313" key="4">
    <source>
        <dbReference type="Proteomes" id="UP001159364"/>
    </source>
</evidence>